<dbReference type="Proteomes" id="UP000242715">
    <property type="component" value="Unassembled WGS sequence"/>
</dbReference>
<sequence>MIHKEAVTMTNIETDKITTAKSISVVPVQSPIRDMTPTTPRGILIKKENEFTKDIHNDKVDNTIQHQESETDNKHYNDEHGKENGCTVSVRQQEKVSVCSNWSDDSAGVPETQVEKSASNYPIDMPESTQNIVILPDEDLDEVVQADLRVIKQAWAAMEKGEKPFTPVISQSSKKKIIQLARSVGKSNNTRFRGDTSHRSL</sequence>
<accession>A0A2Z6NFM6</accession>
<dbReference type="AlphaFoldDB" id="A0A2Z6NFM6"/>
<reference evidence="2" key="1">
    <citation type="journal article" date="2017" name="Front. Plant Sci.">
        <title>Climate Clever Clovers: New Paradigm to Reduce the Environmental Footprint of Ruminants by Breeding Low Methanogenic Forages Utilizing Haplotype Variation.</title>
        <authorList>
            <person name="Kaur P."/>
            <person name="Appels R."/>
            <person name="Bayer P.E."/>
            <person name="Keeble-Gagnere G."/>
            <person name="Wang J."/>
            <person name="Hirakawa H."/>
            <person name="Shirasawa K."/>
            <person name="Vercoe P."/>
            <person name="Stefanova K."/>
            <person name="Durmic Z."/>
            <person name="Nichols P."/>
            <person name="Revell C."/>
            <person name="Isobe S.N."/>
            <person name="Edwards D."/>
            <person name="Erskine W."/>
        </authorList>
    </citation>
    <scope>NUCLEOTIDE SEQUENCE [LARGE SCALE GENOMIC DNA]</scope>
    <source>
        <strain evidence="2">cv. Daliak</strain>
    </source>
</reference>
<evidence type="ECO:0000313" key="2">
    <source>
        <dbReference type="Proteomes" id="UP000242715"/>
    </source>
</evidence>
<organism evidence="1 2">
    <name type="scientific">Trifolium subterraneum</name>
    <name type="common">Subterranean clover</name>
    <dbReference type="NCBI Taxonomy" id="3900"/>
    <lineage>
        <taxon>Eukaryota</taxon>
        <taxon>Viridiplantae</taxon>
        <taxon>Streptophyta</taxon>
        <taxon>Embryophyta</taxon>
        <taxon>Tracheophyta</taxon>
        <taxon>Spermatophyta</taxon>
        <taxon>Magnoliopsida</taxon>
        <taxon>eudicotyledons</taxon>
        <taxon>Gunneridae</taxon>
        <taxon>Pentapetalae</taxon>
        <taxon>rosids</taxon>
        <taxon>fabids</taxon>
        <taxon>Fabales</taxon>
        <taxon>Fabaceae</taxon>
        <taxon>Papilionoideae</taxon>
        <taxon>50 kb inversion clade</taxon>
        <taxon>NPAAA clade</taxon>
        <taxon>Hologalegina</taxon>
        <taxon>IRL clade</taxon>
        <taxon>Trifolieae</taxon>
        <taxon>Trifolium</taxon>
    </lineage>
</organism>
<name>A0A2Z6NFM6_TRISU</name>
<dbReference type="EMBL" id="DF973590">
    <property type="protein sequence ID" value="GAU35422.1"/>
    <property type="molecule type" value="Genomic_DNA"/>
</dbReference>
<evidence type="ECO:0000313" key="1">
    <source>
        <dbReference type="EMBL" id="GAU35422.1"/>
    </source>
</evidence>
<protein>
    <submittedName>
        <fullName evidence="1">Uncharacterized protein</fullName>
    </submittedName>
</protein>
<keyword evidence="2" id="KW-1185">Reference proteome</keyword>
<proteinExistence type="predicted"/>
<gene>
    <name evidence="1" type="ORF">TSUD_375120</name>
</gene>